<sequence>MPWSQLDDFLILSTQNYLRAISKPSPELAAAIAKLNEAALHPSETRIQIDGPRVLWTVGGPSQSVDEEDDDSLSSPLVSSSRRVTVNARPREASSSLPEIKPLSTAPSSDDPLSKSLDARNGPKPLPSRISILQRLSRILSTEDLKDKKTNTTVSFESNEALTESPSSSSQFSLLKRIRSTITKGERYTVHHRSILCSVHSSLPVAVVSSIQSKQPVHGTERKRRKERKERGTPAKRVTDRLHTLVSGSGELRALEFKEDEEELTYGRLLHLRRPRLVSSAADRQRPGKRSYDLLESSFCSTDLHKSTHSLATPIGTGVPADADDVLTAQRHTAAEYDPKMISEVEASLRTIMRGAAFVATTHNCLGEAEQRKILNERFRAKYPELRISYTKLRSIKREMVDVAVATRVDTPTLAHAFVYYERIVLQGRITKANRKEIAAACFIIAVKICDPAGVETSFCFERLESTFRISHSDILSFELPVCLSLSFELMPPRQQLQPHYEDIQLSLMI</sequence>
<evidence type="ECO:0000313" key="4">
    <source>
        <dbReference type="Proteomes" id="UP001432027"/>
    </source>
</evidence>
<dbReference type="InterPro" id="IPR036915">
    <property type="entry name" value="Cyclin-like_sf"/>
</dbReference>
<gene>
    <name evidence="3" type="ORF">PENTCL1PPCAC_21952</name>
</gene>
<dbReference type="GO" id="GO:0051726">
    <property type="term" value="P:regulation of cell cycle"/>
    <property type="evidence" value="ECO:0007669"/>
    <property type="project" value="InterPro"/>
</dbReference>
<feature type="domain" description="Cyclin N-terminal" evidence="2">
    <location>
        <begin position="398"/>
        <end position="490"/>
    </location>
</feature>
<dbReference type="Gene3D" id="1.10.472.10">
    <property type="entry name" value="Cyclin-like"/>
    <property type="match status" value="1"/>
</dbReference>
<protein>
    <recommendedName>
        <fullName evidence="2">Cyclin N-terminal domain-containing protein</fullName>
    </recommendedName>
</protein>
<dbReference type="Pfam" id="PF00134">
    <property type="entry name" value="Cyclin_N"/>
    <property type="match status" value="1"/>
</dbReference>
<dbReference type="InterPro" id="IPR012388">
    <property type="entry name" value="CABLES1/2"/>
</dbReference>
<reference evidence="3" key="1">
    <citation type="submission" date="2023-10" db="EMBL/GenBank/DDBJ databases">
        <title>Genome assembly of Pristionchus species.</title>
        <authorList>
            <person name="Yoshida K."/>
            <person name="Sommer R.J."/>
        </authorList>
    </citation>
    <scope>NUCLEOTIDE SEQUENCE</scope>
    <source>
        <strain evidence="3">RS0144</strain>
    </source>
</reference>
<keyword evidence="4" id="KW-1185">Reference proteome</keyword>
<feature type="compositionally biased region" description="Low complexity" evidence="1">
    <location>
        <begin position="107"/>
        <end position="116"/>
    </location>
</feature>
<dbReference type="PANTHER" id="PTHR22896:SF0">
    <property type="entry name" value="CYCLIN N-TERMINAL DOMAIN-CONTAINING PROTEIN"/>
    <property type="match status" value="1"/>
</dbReference>
<proteinExistence type="predicted"/>
<dbReference type="Proteomes" id="UP001432027">
    <property type="component" value="Unassembled WGS sequence"/>
</dbReference>
<comment type="caution">
    <text evidence="3">The sequence shown here is derived from an EMBL/GenBank/DDBJ whole genome shotgun (WGS) entry which is preliminary data.</text>
</comment>
<evidence type="ECO:0000256" key="1">
    <source>
        <dbReference type="SAM" id="MobiDB-lite"/>
    </source>
</evidence>
<feature type="region of interest" description="Disordered" evidence="1">
    <location>
        <begin position="210"/>
        <end position="236"/>
    </location>
</feature>
<dbReference type="SUPFAM" id="SSF47954">
    <property type="entry name" value="Cyclin-like"/>
    <property type="match status" value="1"/>
</dbReference>
<dbReference type="AlphaFoldDB" id="A0AAV5TZL2"/>
<evidence type="ECO:0000313" key="3">
    <source>
        <dbReference type="EMBL" id="GMS99777.1"/>
    </source>
</evidence>
<evidence type="ECO:0000259" key="2">
    <source>
        <dbReference type="Pfam" id="PF00134"/>
    </source>
</evidence>
<dbReference type="EMBL" id="BTSX01000005">
    <property type="protein sequence ID" value="GMS99777.1"/>
    <property type="molecule type" value="Genomic_DNA"/>
</dbReference>
<name>A0AAV5TZL2_9BILA</name>
<feature type="region of interest" description="Disordered" evidence="1">
    <location>
        <begin position="58"/>
        <end position="128"/>
    </location>
</feature>
<accession>A0AAV5TZL2</accession>
<organism evidence="3 4">
    <name type="scientific">Pristionchus entomophagus</name>
    <dbReference type="NCBI Taxonomy" id="358040"/>
    <lineage>
        <taxon>Eukaryota</taxon>
        <taxon>Metazoa</taxon>
        <taxon>Ecdysozoa</taxon>
        <taxon>Nematoda</taxon>
        <taxon>Chromadorea</taxon>
        <taxon>Rhabditida</taxon>
        <taxon>Rhabditina</taxon>
        <taxon>Diplogasteromorpha</taxon>
        <taxon>Diplogasteroidea</taxon>
        <taxon>Neodiplogasteridae</taxon>
        <taxon>Pristionchus</taxon>
    </lineage>
</organism>
<dbReference type="InterPro" id="IPR006671">
    <property type="entry name" value="Cyclin_N"/>
</dbReference>
<dbReference type="PANTHER" id="PTHR22896">
    <property type="entry name" value="CDK5 AND ABL1 ENZYME SUBSTRATE 1"/>
    <property type="match status" value="1"/>
</dbReference>